<dbReference type="RefSeq" id="WP_188360752.1">
    <property type="nucleotide sequence ID" value="NZ_BMFG01000001.1"/>
</dbReference>
<comment type="caution">
    <text evidence="1">The sequence shown here is derived from an EMBL/GenBank/DDBJ whole genome shotgun (WGS) entry which is preliminary data.</text>
</comment>
<dbReference type="EMBL" id="BMFG01000001">
    <property type="protein sequence ID" value="GGD15621.1"/>
    <property type="molecule type" value="Genomic_DNA"/>
</dbReference>
<evidence type="ECO:0008006" key="3">
    <source>
        <dbReference type="Google" id="ProtNLM"/>
    </source>
</evidence>
<name>A0A916XVU1_9FLAO</name>
<proteinExistence type="predicted"/>
<dbReference type="AlphaFoldDB" id="A0A916XVU1"/>
<evidence type="ECO:0000313" key="1">
    <source>
        <dbReference type="EMBL" id="GGD15621.1"/>
    </source>
</evidence>
<sequence>MRQLLTIFIFILLSHFTYAQLDGSVRPPKFGAVDSPIAPKTNTPFDGGIKFSPKYKIGEDPTPEPLIQEKKPDMTQQDNFIKPDHSYNPKWLEKDSESSEAYKKSQYFGDYKTKHKKLRILCRDHEYVDGDRVRIYQNDNIIANDIHLVGGFKEIYVDLVPGFNKIEFMALNQGTSGPNTAEFKIIDENGNEIMGNIWNLATGVKASLIVIQE</sequence>
<evidence type="ECO:0000313" key="2">
    <source>
        <dbReference type="Proteomes" id="UP000625735"/>
    </source>
</evidence>
<accession>A0A916XVU1</accession>
<organism evidence="1 2">
    <name type="scientific">Flavobacterium orientale</name>
    <dbReference type="NCBI Taxonomy" id="1756020"/>
    <lineage>
        <taxon>Bacteria</taxon>
        <taxon>Pseudomonadati</taxon>
        <taxon>Bacteroidota</taxon>
        <taxon>Flavobacteriia</taxon>
        <taxon>Flavobacteriales</taxon>
        <taxon>Flavobacteriaceae</taxon>
        <taxon>Flavobacterium</taxon>
    </lineage>
</organism>
<reference evidence="1" key="2">
    <citation type="submission" date="2020-09" db="EMBL/GenBank/DDBJ databases">
        <authorList>
            <person name="Sun Q."/>
            <person name="Zhou Y."/>
        </authorList>
    </citation>
    <scope>NUCLEOTIDE SEQUENCE</scope>
    <source>
        <strain evidence="1">CGMCC 1.12506</strain>
    </source>
</reference>
<keyword evidence="2" id="KW-1185">Reference proteome</keyword>
<protein>
    <recommendedName>
        <fullName evidence="3">Secreted protein</fullName>
    </recommendedName>
</protein>
<reference evidence="1" key="1">
    <citation type="journal article" date="2014" name="Int. J. Syst. Evol. Microbiol.">
        <title>Complete genome sequence of Corynebacterium casei LMG S-19264T (=DSM 44701T), isolated from a smear-ripened cheese.</title>
        <authorList>
            <consortium name="US DOE Joint Genome Institute (JGI-PGF)"/>
            <person name="Walter F."/>
            <person name="Albersmeier A."/>
            <person name="Kalinowski J."/>
            <person name="Ruckert C."/>
        </authorList>
    </citation>
    <scope>NUCLEOTIDE SEQUENCE</scope>
    <source>
        <strain evidence="1">CGMCC 1.12506</strain>
    </source>
</reference>
<gene>
    <name evidence="1" type="ORF">GCM10011343_03200</name>
</gene>
<dbReference type="Proteomes" id="UP000625735">
    <property type="component" value="Unassembled WGS sequence"/>
</dbReference>